<dbReference type="InterPro" id="IPR027417">
    <property type="entry name" value="P-loop_NTPase"/>
</dbReference>
<evidence type="ECO:0000313" key="9">
    <source>
        <dbReference type="EMBL" id="KAH6586524.1"/>
    </source>
</evidence>
<dbReference type="InterPro" id="IPR003959">
    <property type="entry name" value="ATPase_AAA_core"/>
</dbReference>
<evidence type="ECO:0000313" key="10">
    <source>
        <dbReference type="Proteomes" id="UP001648503"/>
    </source>
</evidence>
<keyword evidence="4" id="KW-0235">DNA replication</keyword>
<dbReference type="SMART" id="SM00382">
    <property type="entry name" value="AAA"/>
    <property type="match status" value="1"/>
</dbReference>
<evidence type="ECO:0000256" key="7">
    <source>
        <dbReference type="SAM" id="MobiDB-lite"/>
    </source>
</evidence>
<dbReference type="Pfam" id="PF00004">
    <property type="entry name" value="AAA"/>
    <property type="match status" value="1"/>
</dbReference>
<dbReference type="Pfam" id="PF14629">
    <property type="entry name" value="ORC4_C"/>
    <property type="match status" value="1"/>
</dbReference>
<comment type="similarity">
    <text evidence="2">Belongs to the ORC4 family.</text>
</comment>
<keyword evidence="6" id="KW-0539">Nucleus</keyword>
<organism evidence="9 10">
    <name type="scientific">Batrachochytrium salamandrivorans</name>
    <dbReference type="NCBI Taxonomy" id="1357716"/>
    <lineage>
        <taxon>Eukaryota</taxon>
        <taxon>Fungi</taxon>
        <taxon>Fungi incertae sedis</taxon>
        <taxon>Chytridiomycota</taxon>
        <taxon>Chytridiomycota incertae sedis</taxon>
        <taxon>Chytridiomycetes</taxon>
        <taxon>Rhizophydiales</taxon>
        <taxon>Rhizophydiales incertae sedis</taxon>
        <taxon>Batrachochytrium</taxon>
    </lineage>
</organism>
<evidence type="ECO:0000256" key="5">
    <source>
        <dbReference type="ARBA" id="ARBA00023125"/>
    </source>
</evidence>
<evidence type="ECO:0000259" key="8">
    <source>
        <dbReference type="SMART" id="SM00382"/>
    </source>
</evidence>
<feature type="region of interest" description="Disordered" evidence="7">
    <location>
        <begin position="138"/>
        <end position="159"/>
    </location>
</feature>
<dbReference type="SUPFAM" id="SSF52540">
    <property type="entry name" value="P-loop containing nucleoside triphosphate hydrolases"/>
    <property type="match status" value="1"/>
</dbReference>
<keyword evidence="10" id="KW-1185">Reference proteome</keyword>
<dbReference type="Proteomes" id="UP001648503">
    <property type="component" value="Unassembled WGS sequence"/>
</dbReference>
<feature type="domain" description="AAA+ ATPase" evidence="8">
    <location>
        <begin position="249"/>
        <end position="412"/>
    </location>
</feature>
<evidence type="ECO:0000256" key="6">
    <source>
        <dbReference type="ARBA" id="ARBA00023242"/>
    </source>
</evidence>
<dbReference type="PANTHER" id="PTHR12087">
    <property type="entry name" value="ORIGIN RECOGNITION COMPLEX SUBUNIT 4"/>
    <property type="match status" value="1"/>
</dbReference>
<evidence type="ECO:0000256" key="3">
    <source>
        <dbReference type="ARBA" id="ARBA00019083"/>
    </source>
</evidence>
<sequence length="637" mass="70852">MTAWQNRRSPTPVIESLQSRKRRAQDTLSPTPDAASASLQVQASPFTDRSTKVASTRTSARKSGSGTKVGVTITPKADSHNATTTTTTTTTEQRSSKRIRRNTAAVSTVFSEVKVGSTAIEASSISDQPTAKCITLSYPSLDEKPSPRTPPTETDCVDSNAASTFDMTITQTKPTVLDIQENVGNSQSQRMSVFPENYSEYSMLARNAIMNRLRPAESSDIDLETASNNTRNAVDSIFHLINKTVESCQSNSILLVGGRGSGKSKVVKTALSRLAEKFPSIGSSKPYFVINLSGLVHVNDKRALHCIVKQLCMDTCVLNLAVSTFADTLTYMLSMLQSGTSKSTPVLFILDEIDYFALHPKQTLLYNLFDIAQKNENPIAVIGMTSRWDMVELMEKRVKSRFSHRLIHLYSENSFIKYCARLVSVFSISSRDGIKDLEYIKQFNASVQRLFSDADSVEIWNDIFDMCNTWASASQAFMPMVCKLSSAAPFFQVDTWKVISQERLGFRDQRTDLVDGLSVLELCLLIAIKCLLARQVVTFNFEMVYEEYREFAKRISTLGRASASIFYVKRVASKAFETLLEVGVLKGDEGLASKSCPKSHRLVRCMLSRRQILAAVDQYDQLNTMCPSEVVQWGRLN</sequence>
<dbReference type="Gene3D" id="3.40.50.300">
    <property type="entry name" value="P-loop containing nucleotide triphosphate hydrolases"/>
    <property type="match status" value="1"/>
</dbReference>
<protein>
    <recommendedName>
        <fullName evidence="3">Origin recognition complex subunit 4</fullName>
    </recommendedName>
</protein>
<accession>A0ABQ8ETW6</accession>
<feature type="region of interest" description="Disordered" evidence="7">
    <location>
        <begin position="1"/>
        <end position="103"/>
    </location>
</feature>
<keyword evidence="5" id="KW-0238">DNA-binding</keyword>
<feature type="compositionally biased region" description="Polar residues" evidence="7">
    <location>
        <begin position="37"/>
        <end position="66"/>
    </location>
</feature>
<dbReference type="PANTHER" id="PTHR12087:SF0">
    <property type="entry name" value="ORIGIN RECOGNITION COMPLEX SUBUNIT 4"/>
    <property type="match status" value="1"/>
</dbReference>
<dbReference type="InterPro" id="IPR003593">
    <property type="entry name" value="AAA+_ATPase"/>
</dbReference>
<dbReference type="InterPro" id="IPR032705">
    <property type="entry name" value="ORC4_C"/>
</dbReference>
<reference evidence="9 10" key="1">
    <citation type="submission" date="2021-02" db="EMBL/GenBank/DDBJ databases">
        <title>Variation within the Batrachochytrium salamandrivorans European outbreak.</title>
        <authorList>
            <person name="Kelly M."/>
            <person name="Pasmans F."/>
            <person name="Shea T.P."/>
            <person name="Munoz J.F."/>
            <person name="Carranza S."/>
            <person name="Cuomo C.A."/>
            <person name="Martel A."/>
        </authorList>
    </citation>
    <scope>NUCLEOTIDE SEQUENCE [LARGE SCALE GENOMIC DNA]</scope>
    <source>
        <strain evidence="9 10">AMFP18/2</strain>
    </source>
</reference>
<name>A0ABQ8ETW6_9FUNG</name>
<evidence type="ECO:0000256" key="4">
    <source>
        <dbReference type="ARBA" id="ARBA00022705"/>
    </source>
</evidence>
<evidence type="ECO:0000256" key="2">
    <source>
        <dbReference type="ARBA" id="ARBA00005334"/>
    </source>
</evidence>
<proteinExistence type="inferred from homology"/>
<dbReference type="InterPro" id="IPR016527">
    <property type="entry name" value="ORC4"/>
</dbReference>
<gene>
    <name evidence="9" type="ORF">BASA50_000478</name>
</gene>
<comment type="caution">
    <text evidence="9">The sequence shown here is derived from an EMBL/GenBank/DDBJ whole genome shotgun (WGS) entry which is preliminary data.</text>
</comment>
<evidence type="ECO:0000256" key="1">
    <source>
        <dbReference type="ARBA" id="ARBA00004123"/>
    </source>
</evidence>
<dbReference type="EMBL" id="JAFCIX010000573">
    <property type="protein sequence ID" value="KAH6586524.1"/>
    <property type="molecule type" value="Genomic_DNA"/>
</dbReference>
<comment type="subcellular location">
    <subcellularLocation>
        <location evidence="1">Nucleus</location>
    </subcellularLocation>
</comment>